<feature type="region of interest" description="Disordered" evidence="6">
    <location>
        <begin position="374"/>
        <end position="445"/>
    </location>
</feature>
<evidence type="ECO:0000256" key="4">
    <source>
        <dbReference type="ARBA" id="ARBA00023204"/>
    </source>
</evidence>
<dbReference type="RefSeq" id="XP_031764429.2">
    <property type="nucleotide sequence ID" value="XM_031908569.2"/>
</dbReference>
<reference evidence="9 10" key="1">
    <citation type="submission" date="2025-05" db="UniProtKB">
        <authorList>
            <consortium name="RefSeq"/>
        </authorList>
    </citation>
    <scope>IDENTIFICATION</scope>
    <source>
        <tissue evidence="9 10">Whole larvae</tissue>
    </source>
</reference>
<dbReference type="GO" id="GO:0006303">
    <property type="term" value="P:double-strand break repair via nonhomologous end joining"/>
    <property type="evidence" value="ECO:0007669"/>
    <property type="project" value="TreeGrafter"/>
</dbReference>
<keyword evidence="5" id="KW-0539">Nucleus</keyword>
<keyword evidence="8" id="KW-1185">Reference proteome</keyword>
<dbReference type="InterPro" id="IPR011084">
    <property type="entry name" value="DRMBL"/>
</dbReference>
<dbReference type="PANTHER" id="PTHR23240">
    <property type="entry name" value="DNA CROSS-LINK REPAIR PROTEIN PSO2/SNM1-RELATED"/>
    <property type="match status" value="1"/>
</dbReference>
<feature type="domain" description="DNA repair metallo-beta-lactamase" evidence="7">
    <location>
        <begin position="688"/>
        <end position="776"/>
    </location>
</feature>
<evidence type="ECO:0000256" key="1">
    <source>
        <dbReference type="ARBA" id="ARBA00004123"/>
    </source>
</evidence>
<dbReference type="Pfam" id="PF07522">
    <property type="entry name" value="DRMBL"/>
    <property type="match status" value="1"/>
</dbReference>
<accession>A0A6J3C0I3</accession>
<evidence type="ECO:0000256" key="2">
    <source>
        <dbReference type="ARBA" id="ARBA00010304"/>
    </source>
</evidence>
<comment type="similarity">
    <text evidence="2">Belongs to the DNA repair metallo-beta-lactamase (DRMBL) family.</text>
</comment>
<dbReference type="CDD" id="cd16273">
    <property type="entry name" value="SNM1A-1C-like_MBL-fold"/>
    <property type="match status" value="1"/>
</dbReference>
<dbReference type="RefSeq" id="XP_052751963.1">
    <property type="nucleotide sequence ID" value="XM_052896003.1"/>
</dbReference>
<comment type="subcellular location">
    <subcellularLocation>
        <location evidence="1">Nucleus</location>
    </subcellularLocation>
</comment>
<name>A0A6J3C0I3_GALME</name>
<keyword evidence="3" id="KW-0227">DNA damage</keyword>
<dbReference type="GO" id="GO:0005634">
    <property type="term" value="C:nucleus"/>
    <property type="evidence" value="ECO:0007669"/>
    <property type="project" value="UniProtKB-SubCell"/>
</dbReference>
<evidence type="ECO:0000313" key="10">
    <source>
        <dbReference type="RefSeq" id="XP_026755035.2"/>
    </source>
</evidence>
<dbReference type="RefSeq" id="XP_026755035.2">
    <property type="nucleotide sequence ID" value="XM_026899234.3"/>
</dbReference>
<dbReference type="Proteomes" id="UP001652740">
    <property type="component" value="Unplaced"/>
</dbReference>
<dbReference type="AlphaFoldDB" id="A0A6J3C0I3"/>
<evidence type="ECO:0000313" key="8">
    <source>
        <dbReference type="Proteomes" id="UP001652740"/>
    </source>
</evidence>
<evidence type="ECO:0000259" key="7">
    <source>
        <dbReference type="Pfam" id="PF07522"/>
    </source>
</evidence>
<dbReference type="GeneID" id="113515092"/>
<feature type="compositionally biased region" description="Basic and acidic residues" evidence="6">
    <location>
        <begin position="374"/>
        <end position="391"/>
    </location>
</feature>
<protein>
    <submittedName>
        <fullName evidence="9 10">Uncharacterized protein LOC113515092 isoform X1</fullName>
    </submittedName>
</protein>
<dbReference type="KEGG" id="gmw:113515092"/>
<evidence type="ECO:0000313" key="12">
    <source>
        <dbReference type="RefSeq" id="XP_052751963.1"/>
    </source>
</evidence>
<evidence type="ECO:0000256" key="5">
    <source>
        <dbReference type="ARBA" id="ARBA00023242"/>
    </source>
</evidence>
<dbReference type="PANTHER" id="PTHR23240:SF6">
    <property type="entry name" value="DNA CROSS-LINK REPAIR 1A PROTEIN"/>
    <property type="match status" value="1"/>
</dbReference>
<evidence type="ECO:0000313" key="11">
    <source>
        <dbReference type="RefSeq" id="XP_031764429.2"/>
    </source>
</evidence>
<keyword evidence="4" id="KW-0234">DNA repair</keyword>
<dbReference type="GO" id="GO:0036297">
    <property type="term" value="P:interstrand cross-link repair"/>
    <property type="evidence" value="ECO:0007669"/>
    <property type="project" value="TreeGrafter"/>
</dbReference>
<gene>
    <name evidence="9 10 11 12" type="primary">LOC113515092</name>
</gene>
<dbReference type="GO" id="GO:0003684">
    <property type="term" value="F:damaged DNA binding"/>
    <property type="evidence" value="ECO:0007669"/>
    <property type="project" value="TreeGrafter"/>
</dbReference>
<dbReference type="GO" id="GO:0035312">
    <property type="term" value="F:5'-3' DNA exonuclease activity"/>
    <property type="evidence" value="ECO:0007669"/>
    <property type="project" value="TreeGrafter"/>
</dbReference>
<dbReference type="SUPFAM" id="SSF56281">
    <property type="entry name" value="Metallo-hydrolase/oxidoreductase"/>
    <property type="match status" value="1"/>
</dbReference>
<evidence type="ECO:0000256" key="6">
    <source>
        <dbReference type="SAM" id="MobiDB-lite"/>
    </source>
</evidence>
<evidence type="ECO:0000256" key="3">
    <source>
        <dbReference type="ARBA" id="ARBA00022763"/>
    </source>
</evidence>
<organism evidence="8 11">
    <name type="scientific">Galleria mellonella</name>
    <name type="common">Greater wax moth</name>
    <dbReference type="NCBI Taxonomy" id="7137"/>
    <lineage>
        <taxon>Eukaryota</taxon>
        <taxon>Metazoa</taxon>
        <taxon>Ecdysozoa</taxon>
        <taxon>Arthropoda</taxon>
        <taxon>Hexapoda</taxon>
        <taxon>Insecta</taxon>
        <taxon>Pterygota</taxon>
        <taxon>Neoptera</taxon>
        <taxon>Endopterygota</taxon>
        <taxon>Lepidoptera</taxon>
        <taxon>Glossata</taxon>
        <taxon>Ditrysia</taxon>
        <taxon>Pyraloidea</taxon>
        <taxon>Pyralidae</taxon>
        <taxon>Galleriinae</taxon>
        <taxon>Galleria</taxon>
    </lineage>
</organism>
<dbReference type="Gene3D" id="3.40.50.12650">
    <property type="match status" value="1"/>
</dbReference>
<dbReference type="Gene3D" id="3.60.15.10">
    <property type="entry name" value="Ribonuclease Z/Hydroxyacylglutathione hydrolase-like"/>
    <property type="match status" value="1"/>
</dbReference>
<proteinExistence type="inferred from homology"/>
<evidence type="ECO:0000313" key="9">
    <source>
        <dbReference type="RefSeq" id="XP_026755034.2"/>
    </source>
</evidence>
<dbReference type="InterPro" id="IPR036866">
    <property type="entry name" value="RibonucZ/Hydroxyglut_hydro"/>
</dbReference>
<sequence>MSEDDINDYVPSFLNPRVVKKEAANINLTQNSVISRCSLSLKRNKELSKCMTRFHNKSLPKNKENSQNLQNFIGCTVVRSAKNLNRCNNEDIESIEVSAIQDLNTLKNISDSSNVTLDIGTLLSNNINEKINNESLISVSSATDLKESQTRSESNTTVLYEYNNPIVNVSFGVTNCKCVEVSTNNSNIKRIVVTHDNNDTKVDCEVIENSQLSLETDLDENKIETLLPSPPKKLAVTVNLDIKKNIMSRDTEENSKVLILNTDAIEKLSHVIVQPPNYKLVKRKILDPRKFLNSVKKKPVLRSTIKNGKTVSKGHLRYKPIESYFNKADILRTNKISESRTATIPFHRIDIGDSLIRNEAQDMSKTLGDIDVGKFDRGKSCKSKKDNESPRSVRVTSSRRENESPKGQAIKTCNSDAPRVPSPKERDSMSLHSPRKTVESLQFSLPSKTKSNKTSVVSRSIPHHKIVAGTHFAVDAFSYGEIPNVKHYFLTHFHSDHYSGLKKSFNKLLFCSKITADLCISRLGVSPKYIHVINPGETIRVESVEVTVLDANHCPGAIMLVFTLPNGKTLLHCGDFRACPAMESYPIFWNKDIHTIYLDTTYCNPRYNFPTQDQSLEMAVNLLRQKKLALEKDGKSFSSVLIVCGTYTIGKEKFFLGMAKRVGCSVWAFPEKDRVLQAVEGRSFSQSPPQSCQLHVLAMRDLTHEKLRSHLDSLQGAFTEVVAFKPSGWENSKNSTVEKDMVTIHGIPYSEHSSFSEMIRFVKFLMPKQVVPTVDISGGIKAVQKYFPCPLIYKDDPQSQSKVTDFFSIQSKQRVSAVT</sequence>
<dbReference type="RefSeq" id="XP_026755034.2">
    <property type="nucleotide sequence ID" value="XM_026899233.3"/>
</dbReference>